<keyword evidence="3 5" id="KW-0067">ATP-binding</keyword>
<reference evidence="5 6" key="1">
    <citation type="submission" date="2020-08" db="EMBL/GenBank/DDBJ databases">
        <title>Genomic Encyclopedia of Type Strains, Phase III (KMG-III): the genomes of soil and plant-associated and newly described type strains.</title>
        <authorList>
            <person name="Whitman W."/>
        </authorList>
    </citation>
    <scope>NUCLEOTIDE SEQUENCE [LARGE SCALE GENOMIC DNA]</scope>
    <source>
        <strain evidence="5 6">CECT 5862</strain>
    </source>
</reference>
<evidence type="ECO:0000256" key="3">
    <source>
        <dbReference type="ARBA" id="ARBA00022840"/>
    </source>
</evidence>
<dbReference type="GO" id="GO:0016887">
    <property type="term" value="F:ATP hydrolysis activity"/>
    <property type="evidence" value="ECO:0007669"/>
    <property type="project" value="InterPro"/>
</dbReference>
<dbReference type="Proteomes" id="UP000570361">
    <property type="component" value="Unassembled WGS sequence"/>
</dbReference>
<feature type="domain" description="ABC transporter" evidence="4">
    <location>
        <begin position="6"/>
        <end position="228"/>
    </location>
</feature>
<dbReference type="InterPro" id="IPR051782">
    <property type="entry name" value="ABC_Transporter_VariousFunc"/>
</dbReference>
<dbReference type="InterPro" id="IPR003439">
    <property type="entry name" value="ABC_transporter-like_ATP-bd"/>
</dbReference>
<accession>A0A7W5FNA0</accession>
<evidence type="ECO:0000256" key="1">
    <source>
        <dbReference type="ARBA" id="ARBA00022448"/>
    </source>
</evidence>
<dbReference type="PANTHER" id="PTHR42939:SF1">
    <property type="entry name" value="ABC TRANSPORTER ATP-BINDING PROTEIN ALBC-RELATED"/>
    <property type="match status" value="1"/>
</dbReference>
<keyword evidence="6" id="KW-1185">Reference proteome</keyword>
<evidence type="ECO:0000256" key="2">
    <source>
        <dbReference type="ARBA" id="ARBA00022741"/>
    </source>
</evidence>
<dbReference type="SUPFAM" id="SSF52540">
    <property type="entry name" value="P-loop containing nucleoside triphosphate hydrolases"/>
    <property type="match status" value="1"/>
</dbReference>
<dbReference type="PROSITE" id="PS50893">
    <property type="entry name" value="ABC_TRANSPORTER_2"/>
    <property type="match status" value="1"/>
</dbReference>
<evidence type="ECO:0000313" key="6">
    <source>
        <dbReference type="Proteomes" id="UP000570361"/>
    </source>
</evidence>
<comment type="caution">
    <text evidence="5">The sequence shown here is derived from an EMBL/GenBank/DDBJ whole genome shotgun (WGS) entry which is preliminary data.</text>
</comment>
<proteinExistence type="predicted"/>
<evidence type="ECO:0000259" key="4">
    <source>
        <dbReference type="PROSITE" id="PS50893"/>
    </source>
</evidence>
<sequence length="233" mass="26067">MDEAMIRVEHVRKRFGRKQVLRDISMEARRGEITCLVGTNGSGKSTLLRAIMGLTPLSGGRVEVDGAAFHHGMYEKVAFIPDTLTMPPGMTVRACMTFMQDFYRSWEAARGEELLAFFKLDPASRVGSLSKGTAAKLNLVLGLGLNADYVLMDEPFSGIDLFSREHIASVFASELIEDRGVLFTTHEIQDVEHLIDKVVMLDQGVIAKEFYCEDIRQREGKSVLDVMREVYQA</sequence>
<dbReference type="AlphaFoldDB" id="A0A7W5FNA0"/>
<keyword evidence="1" id="KW-0813">Transport</keyword>
<keyword evidence="2" id="KW-0547">Nucleotide-binding</keyword>
<dbReference type="CDD" id="cd03230">
    <property type="entry name" value="ABC_DR_subfamily_A"/>
    <property type="match status" value="1"/>
</dbReference>
<dbReference type="InterPro" id="IPR003593">
    <property type="entry name" value="AAA+_ATPase"/>
</dbReference>
<organism evidence="5 6">
    <name type="scientific">Paenibacillus phyllosphaerae</name>
    <dbReference type="NCBI Taxonomy" id="274593"/>
    <lineage>
        <taxon>Bacteria</taxon>
        <taxon>Bacillati</taxon>
        <taxon>Bacillota</taxon>
        <taxon>Bacilli</taxon>
        <taxon>Bacillales</taxon>
        <taxon>Paenibacillaceae</taxon>
        <taxon>Paenibacillus</taxon>
    </lineage>
</organism>
<evidence type="ECO:0000313" key="5">
    <source>
        <dbReference type="EMBL" id="MBB3111116.1"/>
    </source>
</evidence>
<dbReference type="SMART" id="SM00382">
    <property type="entry name" value="AAA"/>
    <property type="match status" value="1"/>
</dbReference>
<protein>
    <submittedName>
        <fullName evidence="5">ABC-2 type transport system ATP-binding protein</fullName>
    </submittedName>
</protein>
<dbReference type="InterPro" id="IPR027417">
    <property type="entry name" value="P-loop_NTPase"/>
</dbReference>
<name>A0A7W5FNA0_9BACL</name>
<gene>
    <name evidence="5" type="ORF">FHS18_003184</name>
</gene>
<dbReference type="PANTHER" id="PTHR42939">
    <property type="entry name" value="ABC TRANSPORTER ATP-BINDING PROTEIN ALBC-RELATED"/>
    <property type="match status" value="1"/>
</dbReference>
<dbReference type="Gene3D" id="3.40.50.300">
    <property type="entry name" value="P-loop containing nucleotide triphosphate hydrolases"/>
    <property type="match status" value="1"/>
</dbReference>
<dbReference type="Pfam" id="PF00005">
    <property type="entry name" value="ABC_tran"/>
    <property type="match status" value="1"/>
</dbReference>
<dbReference type="EMBL" id="JACHXK010000006">
    <property type="protein sequence ID" value="MBB3111116.1"/>
    <property type="molecule type" value="Genomic_DNA"/>
</dbReference>
<dbReference type="GO" id="GO:0005524">
    <property type="term" value="F:ATP binding"/>
    <property type="evidence" value="ECO:0007669"/>
    <property type="project" value="UniProtKB-KW"/>
</dbReference>